<evidence type="ECO:0000313" key="2">
    <source>
        <dbReference type="Proteomes" id="UP000320216"/>
    </source>
</evidence>
<sequence>MVITVEGESQTLLELLWIREAWQLHPVGDDLPPELVDTPPQLDASARASAPIAAWQESWPGMWKACIEHVGAPRDPGILDRLHGSELGSDERSHLLRELVGPSWREDIGSEAMTDEGRQWMEQLNRRHIDGMRRSAGESPERMALDALVPAWRRGLTKIVEVPCLGTFTRVIGAHALLVTAETRADVERYRAALAEFA</sequence>
<dbReference type="RefSeq" id="WP_146321978.1">
    <property type="nucleotide sequence ID" value="NZ_CP042305.1"/>
</dbReference>
<reference evidence="1 2" key="1">
    <citation type="submission" date="2019-07" db="EMBL/GenBank/DDBJ databases">
        <title>Full genome sequence of Humibacter sp. WJ7-1.</title>
        <authorList>
            <person name="Im W.-T."/>
        </authorList>
    </citation>
    <scope>NUCLEOTIDE SEQUENCE [LARGE SCALE GENOMIC DNA]</scope>
    <source>
        <strain evidence="1 2">WJ7-1</strain>
    </source>
</reference>
<dbReference type="OrthoDB" id="4933261at2"/>
<gene>
    <name evidence="1" type="ORF">FPZ11_15415</name>
</gene>
<accession>A0A5B8M7J5</accession>
<dbReference type="KEGG" id="huw:FPZ11_15415"/>
<dbReference type="EMBL" id="CP042305">
    <property type="protein sequence ID" value="QDZ15974.1"/>
    <property type="molecule type" value="Genomic_DNA"/>
</dbReference>
<dbReference type="Proteomes" id="UP000320216">
    <property type="component" value="Chromosome"/>
</dbReference>
<protein>
    <submittedName>
        <fullName evidence="1">Uncharacterized protein</fullName>
    </submittedName>
</protein>
<evidence type="ECO:0000313" key="1">
    <source>
        <dbReference type="EMBL" id="QDZ15974.1"/>
    </source>
</evidence>
<proteinExistence type="predicted"/>
<organism evidence="1 2">
    <name type="scientific">Humibacter ginsenosidimutans</name>
    <dbReference type="NCBI Taxonomy" id="2599293"/>
    <lineage>
        <taxon>Bacteria</taxon>
        <taxon>Bacillati</taxon>
        <taxon>Actinomycetota</taxon>
        <taxon>Actinomycetes</taxon>
        <taxon>Micrococcales</taxon>
        <taxon>Microbacteriaceae</taxon>
        <taxon>Humibacter</taxon>
    </lineage>
</organism>
<name>A0A5B8M7J5_9MICO</name>
<dbReference type="AlphaFoldDB" id="A0A5B8M7J5"/>
<keyword evidence="2" id="KW-1185">Reference proteome</keyword>